<gene>
    <name evidence="3" type="primary">SSCI05060.1</name>
</gene>
<accession>A0A0F7S4S8</accession>
<dbReference type="PANTHER" id="PTHR45705">
    <property type="entry name" value="FI20236P1"/>
    <property type="match status" value="1"/>
</dbReference>
<dbReference type="PANTHER" id="PTHR45705:SF14">
    <property type="entry name" value="ARF-GAP DOMAIN-CONTAINING PROTEIN"/>
    <property type="match status" value="1"/>
</dbReference>
<evidence type="ECO:0000259" key="2">
    <source>
        <dbReference type="SMART" id="SM00105"/>
    </source>
</evidence>
<feature type="region of interest" description="Disordered" evidence="1">
    <location>
        <begin position="600"/>
        <end position="658"/>
    </location>
</feature>
<feature type="compositionally biased region" description="Low complexity" evidence="1">
    <location>
        <begin position="433"/>
        <end position="451"/>
    </location>
</feature>
<evidence type="ECO:0000256" key="1">
    <source>
        <dbReference type="SAM" id="MobiDB-lite"/>
    </source>
</evidence>
<reference evidence="4" key="1">
    <citation type="submission" date="2014-06" db="EMBL/GenBank/DDBJ databases">
        <authorList>
            <person name="Berkman P.J."/>
        </authorList>
    </citation>
    <scope>NUCLEOTIDE SEQUENCE [LARGE SCALE GENOMIC DNA]</scope>
</reference>
<dbReference type="EMBL" id="CCFA01000272">
    <property type="protein sequence ID" value="CDW94844.1"/>
    <property type="molecule type" value="Genomic_DNA"/>
</dbReference>
<keyword evidence="4" id="KW-1185">Reference proteome</keyword>
<dbReference type="SMART" id="SM00105">
    <property type="entry name" value="ArfGap"/>
    <property type="match status" value="1"/>
</dbReference>
<evidence type="ECO:0000313" key="3">
    <source>
        <dbReference type="EMBL" id="CDW94844.1"/>
    </source>
</evidence>
<organism evidence="3 4">
    <name type="scientific">Sporisorium scitamineum</name>
    <dbReference type="NCBI Taxonomy" id="49012"/>
    <lineage>
        <taxon>Eukaryota</taxon>
        <taxon>Fungi</taxon>
        <taxon>Dikarya</taxon>
        <taxon>Basidiomycota</taxon>
        <taxon>Ustilaginomycotina</taxon>
        <taxon>Ustilaginomycetes</taxon>
        <taxon>Ustilaginales</taxon>
        <taxon>Ustilaginaceae</taxon>
        <taxon>Sporisorium</taxon>
    </lineage>
</organism>
<sequence length="669" mass="69852">MASSASASTSPHSLSQGDASLDVLPAELQNTIMDGKFAQIKKQRQEARTVLREAKQRTCNQQTDQQILLLMQADERLAALLSQAADSMRALLPVNQTTLASSADATGVATTSTSTSSHGAKAFEEKAQQWFLILNEVQYSLRSAVRFLREAQLAPLTPPAAPEARSTGRAGSASRGHNLSLLEAFVDLGSLEGTTFKLPPADTVTPTSPFSNLPESSLSLQALRQRHHNWKALSTSLQQIHQSMTENNNGGFAASPELGLLESIKNGCSSDRILIDALVNTNTVSRRTFLVHHVARHSVQTTGRSQLQGPSCSGQVGRQQGLRRLQEERSTMGKLELGLLPLHPLLGHSSFYGHTHLQSIDLDIWTPEQMESVQKWGNRRCNLYWEAHLKAGHVPADHKIESFIRSKYESRRWAKDGPPPTDPSVLDGAQDVPAASASTSTGAAAPAPTAARVVQNKPAPAIDLLDDPSPAPATAPAAKTTASATKPAPAEPAPAPKPATAAGGGGGIFDLDWHEPSTSTNASSSATSPTTTSSGAKGKNDIMSLFAAKPAAPAPTTTNTGFGDFSSFATPASTTNNASSGLAGLNSSFGGLDLSASKPASNGASFASGGQNNPWSSNTTSVPNSAGGGGGGGGLFDTQDVWGSSGATASTTASKPKDDAFADIWGDFK</sequence>
<feature type="region of interest" description="Disordered" evidence="1">
    <location>
        <begin position="411"/>
        <end position="538"/>
    </location>
</feature>
<protein>
    <recommendedName>
        <fullName evidence="2">Arf-GAP domain-containing protein</fullName>
    </recommendedName>
</protein>
<feature type="compositionally biased region" description="Polar residues" evidence="1">
    <location>
        <begin position="600"/>
        <end position="624"/>
    </location>
</feature>
<dbReference type="Proteomes" id="UP000242770">
    <property type="component" value="Unassembled WGS sequence"/>
</dbReference>
<evidence type="ECO:0000313" key="4">
    <source>
        <dbReference type="Proteomes" id="UP000242770"/>
    </source>
</evidence>
<dbReference type="GO" id="GO:0005096">
    <property type="term" value="F:GTPase activator activity"/>
    <property type="evidence" value="ECO:0007669"/>
    <property type="project" value="InterPro"/>
</dbReference>
<name>A0A0F7S4S8_9BASI</name>
<dbReference type="InterPro" id="IPR037278">
    <property type="entry name" value="ARFGAP/RecO"/>
</dbReference>
<dbReference type="GO" id="GO:0005737">
    <property type="term" value="C:cytoplasm"/>
    <property type="evidence" value="ECO:0007669"/>
    <property type="project" value="TreeGrafter"/>
</dbReference>
<dbReference type="STRING" id="49012.A0A0F7S4S8"/>
<dbReference type="InterPro" id="IPR051718">
    <property type="entry name" value="ARF_GTPase-activating"/>
</dbReference>
<proteinExistence type="predicted"/>
<feature type="compositionally biased region" description="Low complexity" evidence="1">
    <location>
        <begin position="472"/>
        <end position="488"/>
    </location>
</feature>
<dbReference type="AlphaFoldDB" id="A0A0F7S4S8"/>
<dbReference type="InterPro" id="IPR001164">
    <property type="entry name" value="ArfGAP_dom"/>
</dbReference>
<dbReference type="Gene3D" id="1.10.220.150">
    <property type="entry name" value="Arf GTPase activating protein"/>
    <property type="match status" value="1"/>
</dbReference>
<feature type="domain" description="Arf-GAP" evidence="2">
    <location>
        <begin position="322"/>
        <end position="420"/>
    </location>
</feature>
<feature type="compositionally biased region" description="Low complexity" evidence="1">
    <location>
        <begin position="643"/>
        <end position="654"/>
    </location>
</feature>
<feature type="compositionally biased region" description="Low complexity" evidence="1">
    <location>
        <begin position="516"/>
        <end position="534"/>
    </location>
</feature>
<dbReference type="Pfam" id="PF01412">
    <property type="entry name" value="ArfGap"/>
    <property type="match status" value="1"/>
</dbReference>
<dbReference type="SUPFAM" id="SSF57863">
    <property type="entry name" value="ArfGap/RecO-like zinc finger"/>
    <property type="match status" value="1"/>
</dbReference>
<feature type="compositionally biased region" description="Gly residues" evidence="1">
    <location>
        <begin position="626"/>
        <end position="635"/>
    </location>
</feature>
<dbReference type="InterPro" id="IPR038508">
    <property type="entry name" value="ArfGAP_dom_sf"/>
</dbReference>